<feature type="compositionally biased region" description="Polar residues" evidence="1">
    <location>
        <begin position="10"/>
        <end position="21"/>
    </location>
</feature>
<accession>A0ABN9WA41</accession>
<comment type="caution">
    <text evidence="2">The sequence shown here is derived from an EMBL/GenBank/DDBJ whole genome shotgun (WGS) entry which is preliminary data.</text>
</comment>
<evidence type="ECO:0000313" key="3">
    <source>
        <dbReference type="Proteomes" id="UP001189429"/>
    </source>
</evidence>
<protein>
    <submittedName>
        <fullName evidence="2">Uncharacterized protein</fullName>
    </submittedName>
</protein>
<sequence>MVLRRLGSGSADTFGSSGTSISHPACVRSECGAVGTRSVLGSFHQAGVLLKGVLPTPEFKLLEVLAASVVRATQRADGTVADLGRDGSTSSRAGAPSRPGTEDPRYTAAPMAPRSARARVARLGCGVGGGSDVAQD</sequence>
<keyword evidence="3" id="KW-1185">Reference proteome</keyword>
<feature type="region of interest" description="Disordered" evidence="1">
    <location>
        <begin position="1"/>
        <end position="21"/>
    </location>
</feature>
<dbReference type="Proteomes" id="UP001189429">
    <property type="component" value="Unassembled WGS sequence"/>
</dbReference>
<proteinExistence type="predicted"/>
<feature type="region of interest" description="Disordered" evidence="1">
    <location>
        <begin position="76"/>
        <end position="115"/>
    </location>
</feature>
<evidence type="ECO:0000256" key="1">
    <source>
        <dbReference type="SAM" id="MobiDB-lite"/>
    </source>
</evidence>
<dbReference type="EMBL" id="CAUYUJ010018281">
    <property type="protein sequence ID" value="CAK0882198.1"/>
    <property type="molecule type" value="Genomic_DNA"/>
</dbReference>
<evidence type="ECO:0000313" key="2">
    <source>
        <dbReference type="EMBL" id="CAK0882198.1"/>
    </source>
</evidence>
<name>A0ABN9WA41_9DINO</name>
<organism evidence="2 3">
    <name type="scientific">Prorocentrum cordatum</name>
    <dbReference type="NCBI Taxonomy" id="2364126"/>
    <lineage>
        <taxon>Eukaryota</taxon>
        <taxon>Sar</taxon>
        <taxon>Alveolata</taxon>
        <taxon>Dinophyceae</taxon>
        <taxon>Prorocentrales</taxon>
        <taxon>Prorocentraceae</taxon>
        <taxon>Prorocentrum</taxon>
    </lineage>
</organism>
<reference evidence="2" key="1">
    <citation type="submission" date="2023-10" db="EMBL/GenBank/DDBJ databases">
        <authorList>
            <person name="Chen Y."/>
            <person name="Shah S."/>
            <person name="Dougan E. K."/>
            <person name="Thang M."/>
            <person name="Chan C."/>
        </authorList>
    </citation>
    <scope>NUCLEOTIDE SEQUENCE [LARGE SCALE GENOMIC DNA]</scope>
</reference>
<gene>
    <name evidence="2" type="ORF">PCOR1329_LOCUS64787</name>
</gene>